<evidence type="ECO:0000313" key="2">
    <source>
        <dbReference type="EMBL" id="VVC27341.1"/>
    </source>
</evidence>
<evidence type="ECO:0000256" key="1">
    <source>
        <dbReference type="SAM" id="MobiDB-lite"/>
    </source>
</evidence>
<organism evidence="2 3">
    <name type="scientific">Cinara cedri</name>
    <dbReference type="NCBI Taxonomy" id="506608"/>
    <lineage>
        <taxon>Eukaryota</taxon>
        <taxon>Metazoa</taxon>
        <taxon>Ecdysozoa</taxon>
        <taxon>Arthropoda</taxon>
        <taxon>Hexapoda</taxon>
        <taxon>Insecta</taxon>
        <taxon>Pterygota</taxon>
        <taxon>Neoptera</taxon>
        <taxon>Paraneoptera</taxon>
        <taxon>Hemiptera</taxon>
        <taxon>Sternorrhyncha</taxon>
        <taxon>Aphidomorpha</taxon>
        <taxon>Aphidoidea</taxon>
        <taxon>Aphididae</taxon>
        <taxon>Lachninae</taxon>
        <taxon>Cinara</taxon>
    </lineage>
</organism>
<feature type="compositionally biased region" description="Polar residues" evidence="1">
    <location>
        <begin position="388"/>
        <end position="401"/>
    </location>
</feature>
<sequence>MAGQPPHTTINCPVLKISSPVTCQSPIVSPRTHQYVVQQPTSRTTVPQLASTNSVRHIIPSSIAQSSNVTYMLPSGAHIVRMNNVMTTTVAGDQRPNAQIIRTSSSQKTSSKNSNLTISEVVNSPASGSEISRTLGVTPPVFQKPGVNKSKLAAAAYYSQFKGNDSPPKLSIITKPNEPKPGPSIILTSNDWSNNKNVSISNLQKNPNYMPIPLIQKSGTLIKPNVDIQQQKPQHQSIRSVILPSNYRTNTVNSQQGTDCKLLLSSLNLPTQVANSNDKPNISNTPVSNIQQLNTNIIQIPQMAQKAQKPGANVHVGQLPQTSIRSVILPANYRPATTNVGTPRLPRGVDYRLILKPVLKNVPPSRFPIRQNTPLRKVTPQQIPPNVRSLNRPPTSKTQNDTIADSKIKQIPLKERKHKLVISEKSIHICIDEHNGNLKANQPNLKLTPSAIKLIQAEVTYRLFYLLRECKKYHMRCRTNVLSEESVRIVCSEYFGTFYGNKLWPLFCLKPRDDGDSSNPDKDENPIWMRKHNNVNLLGWIKHPQFYISYYRRRSINYPAKKNLTSDSLMNVSETIYEHSHPKLFTEGSTDSPKVFYQP</sequence>
<feature type="region of interest" description="Disordered" evidence="1">
    <location>
        <begin position="379"/>
        <end position="401"/>
    </location>
</feature>
<dbReference type="AlphaFoldDB" id="A0A5E4M755"/>
<dbReference type="EMBL" id="CABPRJ010000093">
    <property type="protein sequence ID" value="VVC27341.1"/>
    <property type="molecule type" value="Genomic_DNA"/>
</dbReference>
<reference evidence="2 3" key="1">
    <citation type="submission" date="2019-08" db="EMBL/GenBank/DDBJ databases">
        <authorList>
            <person name="Alioto T."/>
            <person name="Alioto T."/>
            <person name="Gomez Garrido J."/>
        </authorList>
    </citation>
    <scope>NUCLEOTIDE SEQUENCE [LARGE SCALE GENOMIC DNA]</scope>
</reference>
<gene>
    <name evidence="2" type="ORF">CINCED_3A021521</name>
</gene>
<accession>A0A5E4M755</accession>
<proteinExistence type="predicted"/>
<dbReference type="Proteomes" id="UP000325440">
    <property type="component" value="Unassembled WGS sequence"/>
</dbReference>
<dbReference type="OrthoDB" id="6617167at2759"/>
<name>A0A5E4M755_9HEMI</name>
<evidence type="ECO:0000313" key="3">
    <source>
        <dbReference type="Proteomes" id="UP000325440"/>
    </source>
</evidence>
<keyword evidence="3" id="KW-1185">Reference proteome</keyword>
<protein>
    <submittedName>
        <fullName evidence="2">Uncharacterized protein</fullName>
    </submittedName>
</protein>